<accession>Q8C3C2</accession>
<reference evidence="1" key="5">
    <citation type="journal article" date="2002" name="Nature">
        <title>Analysis of the mouse transcriptome based on functional annotation of 60,770 full-length cDNAs.</title>
        <authorList>
            <consortium name="The FANTOM Consortium and the RIKEN Genome Exploration Research Group Phase I and II Team"/>
        </authorList>
    </citation>
    <scope>NUCLEOTIDE SEQUENCE</scope>
    <source>
        <strain evidence="1">C57BL/6J</strain>
        <tissue evidence="1">Head</tissue>
    </source>
</reference>
<evidence type="ECO:0000313" key="1">
    <source>
        <dbReference type="EMBL" id="BAC39651.1"/>
    </source>
</evidence>
<reference evidence="1" key="2">
    <citation type="journal article" date="2000" name="Genome Res.">
        <title>Normalization and subtraction of cap-trapper-selected cDNAs to prepare full-length cDNA libraries for rapid discovery of new genes.</title>
        <authorList>
            <person name="Carninci P."/>
            <person name="Shibata Y."/>
            <person name="Hayatsu N."/>
            <person name="Sugahara Y."/>
            <person name="Shibata K."/>
            <person name="Itoh M."/>
            <person name="Konno H."/>
            <person name="Okazaki Y."/>
            <person name="Muramatsu M."/>
            <person name="Hayashizaki Y."/>
        </authorList>
    </citation>
    <scope>NUCLEOTIDE SEQUENCE</scope>
    <source>
        <strain evidence="1">C57BL/6J</strain>
        <tissue evidence="1">Head</tissue>
    </source>
</reference>
<reference evidence="1" key="6">
    <citation type="submission" date="2002-04" db="EMBL/GenBank/DDBJ databases">
        <authorList>
            <person name="Adachi J."/>
            <person name="Aizawa K."/>
            <person name="Akimura T."/>
            <person name="Arakawa T."/>
            <person name="Bono H."/>
            <person name="Carninci P."/>
            <person name="Fukuda S."/>
            <person name="Furuno M."/>
            <person name="Hanagaki T."/>
            <person name="Hara A."/>
            <person name="Hashizume W."/>
            <person name="Hayashida K."/>
            <person name="Hayatsu N."/>
            <person name="Hiramoto K."/>
            <person name="Hiraoka T."/>
            <person name="Hirozane T."/>
            <person name="Hori F."/>
            <person name="Imotani K."/>
            <person name="Ishii Y."/>
            <person name="Itoh M."/>
            <person name="Kagawa I."/>
            <person name="Kasukawa T."/>
            <person name="Katoh H."/>
            <person name="Kawai J."/>
            <person name="Kojima Y."/>
            <person name="Kondo S."/>
            <person name="Konno H."/>
            <person name="Kouda M."/>
            <person name="Koya S."/>
            <person name="Kurihara C."/>
            <person name="Matsuyama T."/>
            <person name="Miyazaki A."/>
            <person name="Murata M."/>
            <person name="Nakamura M."/>
            <person name="Nishi K."/>
            <person name="Nomura K."/>
            <person name="Numazaki R."/>
            <person name="Ohno M."/>
            <person name="Ohsato N."/>
            <person name="Okazaki Y."/>
            <person name="Saito R."/>
            <person name="Saitoh H."/>
            <person name="Sakai C."/>
            <person name="Sakai K."/>
            <person name="Sakazume N."/>
            <person name="Sano H."/>
            <person name="Sasaki D."/>
            <person name="Shibata K."/>
            <person name="Shinagawa A."/>
            <person name="Shiraki T."/>
            <person name="Sogabe Y."/>
            <person name="Tagami M."/>
            <person name="Tagawa A."/>
            <person name="Takahashi F."/>
            <person name="Takaku-Akahira S."/>
            <person name="Takeda Y."/>
            <person name="Tanaka T."/>
            <person name="Tomaru A."/>
            <person name="Toya T."/>
            <person name="Yasunishi A."/>
            <person name="Muramatsu M."/>
            <person name="Hayashizaki Y."/>
        </authorList>
    </citation>
    <scope>NUCLEOTIDE SEQUENCE</scope>
    <source>
        <strain evidence="1">C57BL/6J</strain>
        <tissue evidence="1">Head</tissue>
    </source>
</reference>
<reference evidence="1" key="4">
    <citation type="journal article" date="2001" name="Nature">
        <title>Functional annotation of a full-length mouse cDNA collection.</title>
        <authorList>
            <consortium name="The RIKEN Genome Exploration Research Group Phase II Team and the FANTOM Consortium"/>
        </authorList>
    </citation>
    <scope>NUCLEOTIDE SEQUENCE</scope>
    <source>
        <strain evidence="1">C57BL/6J</strain>
        <tissue evidence="1">Head</tissue>
    </source>
</reference>
<reference evidence="1" key="1">
    <citation type="journal article" date="1999" name="Methods Enzymol.">
        <title>High-efficiency full-length cDNA cloning.</title>
        <authorList>
            <person name="Carninci P."/>
            <person name="Hayashizaki Y."/>
        </authorList>
    </citation>
    <scope>NUCLEOTIDE SEQUENCE</scope>
    <source>
        <strain evidence="1">C57BL/6J</strain>
        <tissue evidence="1">Head</tissue>
    </source>
</reference>
<sequence>MQIKSSGALIPMSDAKASSLECHVQLHYSHIVGSLSQPFSAYILHFLKVLQAPGQEQLGQTFVQIAGRSGWLGSLPISPSSRRECQPSTGQILIDTWAGTSDTVHMQAVFLGRPSSVTHNLSKHLAYNMLITFCGMREPGALGHPSSEC</sequence>
<dbReference type="AGR" id="MGI:5012567"/>
<dbReference type="AlphaFoldDB" id="Q8C3C2"/>
<gene>
    <name evidence="2" type="primary">Gm20382</name>
</gene>
<name>Q8C3C2_MOUSE</name>
<proteinExistence type="evidence at transcript level"/>
<reference evidence="1" key="7">
    <citation type="journal article" date="2005" name="Science">
        <title>The Transcriptional Landscape of the Mammalian Genome.</title>
        <authorList>
            <consortium name="The FANTOM Consortium"/>
            <consortium name="Riken Genome Exploration Research Group and Genome Science Group (Genome Network Project Core Group)"/>
        </authorList>
    </citation>
    <scope>NUCLEOTIDE SEQUENCE</scope>
    <source>
        <strain evidence="1">C57BL/6J</strain>
        <tissue evidence="1">Head</tissue>
    </source>
</reference>
<organism evidence="1">
    <name type="scientific">Mus musculus</name>
    <name type="common">Mouse</name>
    <dbReference type="NCBI Taxonomy" id="10090"/>
    <lineage>
        <taxon>Eukaryota</taxon>
        <taxon>Metazoa</taxon>
        <taxon>Chordata</taxon>
        <taxon>Craniata</taxon>
        <taxon>Vertebrata</taxon>
        <taxon>Euteleostomi</taxon>
        <taxon>Mammalia</taxon>
        <taxon>Eutheria</taxon>
        <taxon>Euarchontoglires</taxon>
        <taxon>Glires</taxon>
        <taxon>Rodentia</taxon>
        <taxon>Myomorpha</taxon>
        <taxon>Muroidea</taxon>
        <taxon>Muridae</taxon>
        <taxon>Murinae</taxon>
        <taxon>Mus</taxon>
        <taxon>Mus</taxon>
    </lineage>
</organism>
<dbReference type="MGI" id="MGI:5012567">
    <property type="gene designation" value="Gm20382"/>
</dbReference>
<reference evidence="1" key="3">
    <citation type="journal article" date="2000" name="Genome Res.">
        <title>RIKEN integrated sequence analysis (RISA) system--384-format sequencing pipeline with 384 multicapillary sequencer.</title>
        <authorList>
            <person name="Shibata K."/>
            <person name="Itoh M."/>
            <person name="Aizawa K."/>
            <person name="Nagaoka S."/>
            <person name="Sasaki N."/>
            <person name="Carninci P."/>
            <person name="Konno H."/>
            <person name="Akiyama J."/>
            <person name="Nishi K."/>
            <person name="Kitsunai T."/>
            <person name="Tashiro H."/>
            <person name="Itoh M."/>
            <person name="Sumi N."/>
            <person name="Ishii Y."/>
            <person name="Nakamura S."/>
            <person name="Hazama M."/>
            <person name="Nishine T."/>
            <person name="Harada A."/>
            <person name="Yamamoto R."/>
            <person name="Matsumoto H."/>
            <person name="Sakaguchi S."/>
            <person name="Ikegami T."/>
            <person name="Kashiwagi K."/>
            <person name="Fujiwake S."/>
            <person name="Inoue K."/>
            <person name="Togawa Y."/>
            <person name="Izawa M."/>
            <person name="Ohara E."/>
            <person name="Watahiki M."/>
            <person name="Yoneda Y."/>
            <person name="Ishikawa T."/>
            <person name="Ozawa K."/>
            <person name="Tanaka T."/>
            <person name="Matsuura S."/>
            <person name="Kawai J."/>
            <person name="Okazaki Y."/>
            <person name="Muramatsu M."/>
            <person name="Inoue Y."/>
            <person name="Kira A."/>
            <person name="Hayashizaki Y."/>
        </authorList>
    </citation>
    <scope>NUCLEOTIDE SEQUENCE</scope>
    <source>
        <strain evidence="1">C57BL/6J</strain>
        <tissue evidence="1">Head</tissue>
    </source>
</reference>
<reference evidence="1" key="8">
    <citation type="journal article" date="2005" name="Science">
        <title>Antisense Transcription in the Mammalian Transcriptome.</title>
        <authorList>
            <consortium name="RIKEN Genome Exploration Research Group and Genome Science Group (Genome Network Project Core Group) and the FANTOM Consortium"/>
        </authorList>
    </citation>
    <scope>NUCLEOTIDE SEQUENCE</scope>
    <source>
        <strain evidence="1">C57BL/6J</strain>
        <tissue evidence="1">Head</tissue>
    </source>
</reference>
<evidence type="ECO:0000313" key="2">
    <source>
        <dbReference type="MGI" id="MGI:5012567"/>
    </source>
</evidence>
<protein>
    <submittedName>
        <fullName evidence="1">Uncharacterized protein</fullName>
    </submittedName>
</protein>
<dbReference type="EMBL" id="AK086339">
    <property type="protein sequence ID" value="BAC39651.1"/>
    <property type="molecule type" value="mRNA"/>
</dbReference>